<dbReference type="Pfam" id="PF00271">
    <property type="entry name" value="Helicase_C"/>
    <property type="match status" value="1"/>
</dbReference>
<dbReference type="GO" id="GO:0005524">
    <property type="term" value="F:ATP binding"/>
    <property type="evidence" value="ECO:0007669"/>
    <property type="project" value="UniProtKB-KW"/>
</dbReference>
<dbReference type="GO" id="GO:0016787">
    <property type="term" value="F:hydrolase activity"/>
    <property type="evidence" value="ECO:0007669"/>
    <property type="project" value="UniProtKB-KW"/>
</dbReference>
<dbReference type="InterPro" id="IPR011545">
    <property type="entry name" value="DEAD/DEAH_box_helicase_dom"/>
</dbReference>
<dbReference type="InterPro" id="IPR001650">
    <property type="entry name" value="Helicase_C-like"/>
</dbReference>
<sequence>MLAHDRSKPRTSDVSCADDVTFESFFLSNHVREGLRRCGFRKPSPVQVKAIPFVKDRRDALIQAKSGTGKTCVFVIAALEAVKAANNHTQVVILAPTREIAVQISQACLWIGRSLPDLKAFAFIGGLSVEQDVQKLKRCHIIVGTPGRLSWLFKQGYVLTQEVKLLVLDEADKMLEKGMKEDVKYIARRLPRNKQVICCSATFTSEMEALVCALMRNPEKVITNPPLLKFGIKVNEEDGNLVGIKQFLVRVEPHHALDWILVQRKFTALLTLLQTHSFSQCMVFVKYQTRAENLADDAAAAGWPSACLSAHLDQRTRLKALSDLQKLHCRILFATDVGARGIDVENVDLVVNFDVPTEPEGYLHRVGRAGRFGSAGIGVTLVSGPNDEKLFNRILGFTGSKVYELPLDYSGNLWEESVDSFVVHEVAPRTSEKFVRDEAYASNKFASKLVQPAEGKLSRTKRKSDSELSRIFAVMKDALRSDIDSNEPLLSQDLYEKFSKVVGSPCKSETEEALSWLDENFEESDSVDSIWEKYKSAFSEETGHEDVEDQPRREHDFVEHNASRHYNEFWLENFLVETRRIRDEVFEIEYEKTLREFV</sequence>
<keyword evidence="12" id="KW-1185">Reference proteome</keyword>
<dbReference type="PROSITE" id="PS51192">
    <property type="entry name" value="HELICASE_ATP_BIND_1"/>
    <property type="match status" value="1"/>
</dbReference>
<feature type="short sequence motif" description="Q motif" evidence="6">
    <location>
        <begin position="20"/>
        <end position="48"/>
    </location>
</feature>
<dbReference type="SMART" id="SM00490">
    <property type="entry name" value="HELICc"/>
    <property type="match status" value="1"/>
</dbReference>
<evidence type="ECO:0000256" key="2">
    <source>
        <dbReference type="ARBA" id="ARBA00022741"/>
    </source>
</evidence>
<dbReference type="GO" id="GO:0005829">
    <property type="term" value="C:cytosol"/>
    <property type="evidence" value="ECO:0007669"/>
    <property type="project" value="TreeGrafter"/>
</dbReference>
<keyword evidence="5 7" id="KW-0067">ATP-binding</keyword>
<dbReference type="GO" id="GO:0003676">
    <property type="term" value="F:nucleic acid binding"/>
    <property type="evidence" value="ECO:0007669"/>
    <property type="project" value="InterPro"/>
</dbReference>
<dbReference type="SUPFAM" id="SSF52540">
    <property type="entry name" value="P-loop containing nucleoside triphosphate hydrolases"/>
    <property type="match status" value="1"/>
</dbReference>
<dbReference type="OrthoDB" id="434041at2759"/>
<proteinExistence type="inferred from homology"/>
<feature type="domain" description="DEAD-box RNA helicase Q" evidence="10">
    <location>
        <begin position="20"/>
        <end position="48"/>
    </location>
</feature>
<evidence type="ECO:0000256" key="3">
    <source>
        <dbReference type="ARBA" id="ARBA00022801"/>
    </source>
</evidence>
<dbReference type="GO" id="GO:0003724">
    <property type="term" value="F:RNA helicase activity"/>
    <property type="evidence" value="ECO:0007669"/>
    <property type="project" value="UniProtKB-EC"/>
</dbReference>
<protein>
    <recommendedName>
        <fullName evidence="1">RNA helicase</fullName>
        <ecNumber evidence="1">3.6.4.13</ecNumber>
    </recommendedName>
</protein>
<dbReference type="EMBL" id="OA882351">
    <property type="protein sequence ID" value="CAD7274882.1"/>
    <property type="molecule type" value="Genomic_DNA"/>
</dbReference>
<dbReference type="InterPro" id="IPR050079">
    <property type="entry name" value="DEAD_box_RNA_helicase"/>
</dbReference>
<name>A0A7R9BGS9_9CRUS</name>
<dbReference type="Gene3D" id="3.40.50.300">
    <property type="entry name" value="P-loop containing nucleotide triphosphate hydrolases"/>
    <property type="match status" value="2"/>
</dbReference>
<dbReference type="Proteomes" id="UP000678499">
    <property type="component" value="Unassembled WGS sequence"/>
</dbReference>
<keyword evidence="2 7" id="KW-0547">Nucleotide-binding</keyword>
<evidence type="ECO:0000256" key="5">
    <source>
        <dbReference type="ARBA" id="ARBA00022840"/>
    </source>
</evidence>
<dbReference type="Pfam" id="PF00270">
    <property type="entry name" value="DEAD"/>
    <property type="match status" value="1"/>
</dbReference>
<evidence type="ECO:0000256" key="1">
    <source>
        <dbReference type="ARBA" id="ARBA00012552"/>
    </source>
</evidence>
<reference evidence="11" key="1">
    <citation type="submission" date="2020-11" db="EMBL/GenBank/DDBJ databases">
        <authorList>
            <person name="Tran Van P."/>
        </authorList>
    </citation>
    <scope>NUCLEOTIDE SEQUENCE</scope>
</reference>
<dbReference type="PANTHER" id="PTHR47959">
    <property type="entry name" value="ATP-DEPENDENT RNA HELICASE RHLE-RELATED"/>
    <property type="match status" value="1"/>
</dbReference>
<dbReference type="InterPro" id="IPR014001">
    <property type="entry name" value="Helicase_ATP-bd"/>
</dbReference>
<evidence type="ECO:0000259" key="8">
    <source>
        <dbReference type="PROSITE" id="PS51192"/>
    </source>
</evidence>
<dbReference type="InterPro" id="IPR000629">
    <property type="entry name" value="RNA-helicase_DEAD-box_CS"/>
</dbReference>
<dbReference type="InterPro" id="IPR027417">
    <property type="entry name" value="P-loop_NTPase"/>
</dbReference>
<keyword evidence="4 7" id="KW-0347">Helicase</keyword>
<dbReference type="InterPro" id="IPR014014">
    <property type="entry name" value="RNA_helicase_DEAD_Q_motif"/>
</dbReference>
<gene>
    <name evidence="11" type="ORF">NMOB1V02_LOCUS2697</name>
</gene>
<accession>A0A7R9BGS9</accession>
<dbReference type="EMBL" id="CAJPEX010000314">
    <property type="protein sequence ID" value="CAG0915034.1"/>
    <property type="molecule type" value="Genomic_DNA"/>
</dbReference>
<evidence type="ECO:0000259" key="9">
    <source>
        <dbReference type="PROSITE" id="PS51194"/>
    </source>
</evidence>
<evidence type="ECO:0000313" key="11">
    <source>
        <dbReference type="EMBL" id="CAD7274882.1"/>
    </source>
</evidence>
<dbReference type="SMART" id="SM00487">
    <property type="entry name" value="DEXDc"/>
    <property type="match status" value="1"/>
</dbReference>
<organism evidence="11">
    <name type="scientific">Notodromas monacha</name>
    <dbReference type="NCBI Taxonomy" id="399045"/>
    <lineage>
        <taxon>Eukaryota</taxon>
        <taxon>Metazoa</taxon>
        <taxon>Ecdysozoa</taxon>
        <taxon>Arthropoda</taxon>
        <taxon>Crustacea</taxon>
        <taxon>Oligostraca</taxon>
        <taxon>Ostracoda</taxon>
        <taxon>Podocopa</taxon>
        <taxon>Podocopida</taxon>
        <taxon>Cypridocopina</taxon>
        <taxon>Cypridoidea</taxon>
        <taxon>Cyprididae</taxon>
        <taxon>Notodromas</taxon>
    </lineage>
</organism>
<feature type="domain" description="Helicase ATP-binding" evidence="8">
    <location>
        <begin position="51"/>
        <end position="221"/>
    </location>
</feature>
<dbReference type="EC" id="3.6.4.13" evidence="1"/>
<dbReference type="PROSITE" id="PS51195">
    <property type="entry name" value="Q_MOTIF"/>
    <property type="match status" value="1"/>
</dbReference>
<dbReference type="PROSITE" id="PS00039">
    <property type="entry name" value="DEAD_ATP_HELICASE"/>
    <property type="match status" value="1"/>
</dbReference>
<evidence type="ECO:0000256" key="6">
    <source>
        <dbReference type="PROSITE-ProRule" id="PRU00552"/>
    </source>
</evidence>
<evidence type="ECO:0000256" key="7">
    <source>
        <dbReference type="RuleBase" id="RU000492"/>
    </source>
</evidence>
<dbReference type="PROSITE" id="PS51194">
    <property type="entry name" value="HELICASE_CTER"/>
    <property type="match status" value="1"/>
</dbReference>
<keyword evidence="3 7" id="KW-0378">Hydrolase</keyword>
<evidence type="ECO:0000256" key="4">
    <source>
        <dbReference type="ARBA" id="ARBA00022806"/>
    </source>
</evidence>
<dbReference type="PANTHER" id="PTHR47959:SF1">
    <property type="entry name" value="ATP-DEPENDENT RNA HELICASE DBPA"/>
    <property type="match status" value="1"/>
</dbReference>
<dbReference type="AlphaFoldDB" id="A0A7R9BGS9"/>
<evidence type="ECO:0000313" key="12">
    <source>
        <dbReference type="Proteomes" id="UP000678499"/>
    </source>
</evidence>
<comment type="similarity">
    <text evidence="7">Belongs to the DEAD box helicase family.</text>
</comment>
<feature type="domain" description="Helicase C-terminal" evidence="9">
    <location>
        <begin position="265"/>
        <end position="419"/>
    </location>
</feature>
<evidence type="ECO:0000259" key="10">
    <source>
        <dbReference type="PROSITE" id="PS51195"/>
    </source>
</evidence>
<dbReference type="CDD" id="cd18787">
    <property type="entry name" value="SF2_C_DEAD"/>
    <property type="match status" value="1"/>
</dbReference>